<proteinExistence type="predicted"/>
<reference evidence="1" key="1">
    <citation type="submission" date="2020-08" db="EMBL/GenBank/DDBJ databases">
        <title>Plant Genome Project.</title>
        <authorList>
            <person name="Zhang R.-G."/>
        </authorList>
    </citation>
    <scope>NUCLEOTIDE SEQUENCE</scope>
    <source>
        <strain evidence="1">WSP0</strain>
        <tissue evidence="1">Leaf</tissue>
    </source>
</reference>
<name>A0AAV6KID4_9ERIC</name>
<organism evidence="1 2">
    <name type="scientific">Rhododendron griersonianum</name>
    <dbReference type="NCBI Taxonomy" id="479676"/>
    <lineage>
        <taxon>Eukaryota</taxon>
        <taxon>Viridiplantae</taxon>
        <taxon>Streptophyta</taxon>
        <taxon>Embryophyta</taxon>
        <taxon>Tracheophyta</taxon>
        <taxon>Spermatophyta</taxon>
        <taxon>Magnoliopsida</taxon>
        <taxon>eudicotyledons</taxon>
        <taxon>Gunneridae</taxon>
        <taxon>Pentapetalae</taxon>
        <taxon>asterids</taxon>
        <taxon>Ericales</taxon>
        <taxon>Ericaceae</taxon>
        <taxon>Ericoideae</taxon>
        <taxon>Rhodoreae</taxon>
        <taxon>Rhododendron</taxon>
    </lineage>
</organism>
<comment type="caution">
    <text evidence="1">The sequence shown here is derived from an EMBL/GenBank/DDBJ whole genome shotgun (WGS) entry which is preliminary data.</text>
</comment>
<accession>A0AAV6KID4</accession>
<gene>
    <name evidence="1" type="ORF">RHGRI_010394</name>
</gene>
<protein>
    <submittedName>
        <fullName evidence="1">Uncharacterized protein</fullName>
    </submittedName>
</protein>
<evidence type="ECO:0000313" key="2">
    <source>
        <dbReference type="Proteomes" id="UP000823749"/>
    </source>
</evidence>
<dbReference type="EMBL" id="JACTNZ010000004">
    <property type="protein sequence ID" value="KAG5552295.1"/>
    <property type="molecule type" value="Genomic_DNA"/>
</dbReference>
<keyword evidence="2" id="KW-1185">Reference proteome</keyword>
<evidence type="ECO:0000313" key="1">
    <source>
        <dbReference type="EMBL" id="KAG5552295.1"/>
    </source>
</evidence>
<dbReference type="GO" id="GO:0030686">
    <property type="term" value="C:90S preribosome"/>
    <property type="evidence" value="ECO:0007669"/>
    <property type="project" value="TreeGrafter"/>
</dbReference>
<dbReference type="AlphaFoldDB" id="A0AAV6KID4"/>
<dbReference type="PANTHER" id="PTHR24030:SF0">
    <property type="entry name" value="PROTEIN CMSS1"/>
    <property type="match status" value="1"/>
</dbReference>
<sequence length="199" mass="22541">MFGTAKQGKLISIFVESSMSYVHASSPLTSPSKINVDHSNMLNSNPPSSGLLSAAFDGSLYTCMHHLQFNEKLSKLFISSLFEYSRKECIMVLQDFQGFDQRFSKHMKVEEQVAVLKNRVNIGCGTPSRIQKLIDVEALGLSRLAVIVLDRHTDVKGYSLFTLPQVRDEFWDLYKCYFHPRLLQVDLRICLYGPVPISS</sequence>
<dbReference type="Proteomes" id="UP000823749">
    <property type="component" value="Chromosome 4"/>
</dbReference>
<dbReference type="InterPro" id="IPR032704">
    <property type="entry name" value="Cms1"/>
</dbReference>
<dbReference type="Pfam" id="PF14617">
    <property type="entry name" value="CMS1"/>
    <property type="match status" value="1"/>
</dbReference>
<dbReference type="PANTHER" id="PTHR24030">
    <property type="entry name" value="PROTEIN CMSS1"/>
    <property type="match status" value="1"/>
</dbReference>
<dbReference type="GO" id="GO:0005634">
    <property type="term" value="C:nucleus"/>
    <property type="evidence" value="ECO:0007669"/>
    <property type="project" value="TreeGrafter"/>
</dbReference>